<evidence type="ECO:0000313" key="2">
    <source>
        <dbReference type="Proteomes" id="UP000051835"/>
    </source>
</evidence>
<dbReference type="Proteomes" id="UP000051835">
    <property type="component" value="Unassembled WGS sequence"/>
</dbReference>
<evidence type="ECO:0000313" key="1">
    <source>
        <dbReference type="EMBL" id="KRL46997.1"/>
    </source>
</evidence>
<gene>
    <name evidence="1" type="ORF">FD37_GL000478</name>
</gene>
<name>A0A0R1QXU9_9LACO</name>
<comment type="caution">
    <text evidence="1">The sequence shown here is derived from an EMBL/GenBank/DDBJ whole genome shotgun (WGS) entry which is preliminary data.</text>
</comment>
<evidence type="ECO:0008006" key="3">
    <source>
        <dbReference type="Google" id="ProtNLM"/>
    </source>
</evidence>
<protein>
    <recommendedName>
        <fullName evidence="3">DUF3781 domain-containing protein</fullName>
    </recommendedName>
</protein>
<sequence length="87" mass="10111">MLANSELLAAIKRQVCYTDLVYQRVNKKLKIELSRPEIEKLVQDILIDDQTTVEKRGKNYYVSGLAYSTQLTINSFNFRLITADRLK</sequence>
<dbReference type="AlphaFoldDB" id="A0A0R1QXU9"/>
<reference evidence="1 2" key="1">
    <citation type="journal article" date="2015" name="Genome Announc.">
        <title>Expanding the biotechnology potential of lactobacilli through comparative genomics of 213 strains and associated genera.</title>
        <authorList>
            <person name="Sun Z."/>
            <person name="Harris H.M."/>
            <person name="McCann A."/>
            <person name="Guo C."/>
            <person name="Argimon S."/>
            <person name="Zhang W."/>
            <person name="Yang X."/>
            <person name="Jeffery I.B."/>
            <person name="Cooney J.C."/>
            <person name="Kagawa T.F."/>
            <person name="Liu W."/>
            <person name="Song Y."/>
            <person name="Salvetti E."/>
            <person name="Wrobel A."/>
            <person name="Rasinkangas P."/>
            <person name="Parkhill J."/>
            <person name="Rea M.C."/>
            <person name="O'Sullivan O."/>
            <person name="Ritari J."/>
            <person name="Douillard F.P."/>
            <person name="Paul Ross R."/>
            <person name="Yang R."/>
            <person name="Briner A.E."/>
            <person name="Felis G.E."/>
            <person name="de Vos W.M."/>
            <person name="Barrangou R."/>
            <person name="Klaenhammer T.R."/>
            <person name="Caufield P.W."/>
            <person name="Cui Y."/>
            <person name="Zhang H."/>
            <person name="O'Toole P.W."/>
        </authorList>
    </citation>
    <scope>NUCLEOTIDE SEQUENCE [LARGE SCALE GENOMIC DNA]</scope>
    <source>
        <strain evidence="1 2">DSM 15429</strain>
    </source>
</reference>
<dbReference type="Pfam" id="PF12636">
    <property type="entry name" value="DUF3781"/>
    <property type="match status" value="1"/>
</dbReference>
<dbReference type="PATRIC" id="fig|1423805.4.peg.486"/>
<dbReference type="RefSeq" id="WP_056965316.1">
    <property type="nucleotide sequence ID" value="NZ_AZFC01000035.1"/>
</dbReference>
<organism evidence="1 2">
    <name type="scientific">Levilactobacillus spicheri DSM 15429</name>
    <dbReference type="NCBI Taxonomy" id="1423805"/>
    <lineage>
        <taxon>Bacteria</taxon>
        <taxon>Bacillati</taxon>
        <taxon>Bacillota</taxon>
        <taxon>Bacilli</taxon>
        <taxon>Lactobacillales</taxon>
        <taxon>Lactobacillaceae</taxon>
        <taxon>Levilactobacillus</taxon>
    </lineage>
</organism>
<proteinExistence type="predicted"/>
<dbReference type="InterPro" id="IPR024229">
    <property type="entry name" value="DUF3781"/>
</dbReference>
<accession>A0A0R1QXU9</accession>
<dbReference type="EMBL" id="AZFC01000035">
    <property type="protein sequence ID" value="KRL46997.1"/>
    <property type="molecule type" value="Genomic_DNA"/>
</dbReference>